<feature type="transmembrane region" description="Helical" evidence="6">
    <location>
        <begin position="102"/>
        <end position="123"/>
    </location>
</feature>
<feature type="transmembrane region" description="Helical" evidence="6">
    <location>
        <begin position="177"/>
        <end position="197"/>
    </location>
</feature>
<feature type="transmembrane region" description="Helical" evidence="6">
    <location>
        <begin position="370"/>
        <end position="390"/>
    </location>
</feature>
<dbReference type="Gene3D" id="1.20.1250.20">
    <property type="entry name" value="MFS general substrate transporter like domains"/>
    <property type="match status" value="1"/>
</dbReference>
<protein>
    <submittedName>
        <fullName evidence="7">MFS transporter</fullName>
    </submittedName>
</protein>
<feature type="transmembrane region" description="Helical" evidence="6">
    <location>
        <begin position="332"/>
        <end position="358"/>
    </location>
</feature>
<evidence type="ECO:0000256" key="4">
    <source>
        <dbReference type="ARBA" id="ARBA00022989"/>
    </source>
</evidence>
<feature type="transmembrane region" description="Helical" evidence="6">
    <location>
        <begin position="12"/>
        <end position="33"/>
    </location>
</feature>
<feature type="transmembrane region" description="Helical" evidence="6">
    <location>
        <begin position="231"/>
        <end position="254"/>
    </location>
</feature>
<feature type="transmembrane region" description="Helical" evidence="6">
    <location>
        <begin position="144"/>
        <end position="165"/>
    </location>
</feature>
<proteinExistence type="predicted"/>
<dbReference type="InterPro" id="IPR036259">
    <property type="entry name" value="MFS_trans_sf"/>
</dbReference>
<dbReference type="Proteomes" id="UP001200741">
    <property type="component" value="Unassembled WGS sequence"/>
</dbReference>
<dbReference type="RefSeq" id="WP_233370543.1">
    <property type="nucleotide sequence ID" value="NZ_JAJTWU010000002.1"/>
</dbReference>
<feature type="transmembrane region" description="Helical" evidence="6">
    <location>
        <begin position="274"/>
        <end position="295"/>
    </location>
</feature>
<keyword evidence="8" id="KW-1185">Reference proteome</keyword>
<feature type="transmembrane region" description="Helical" evidence="6">
    <location>
        <begin position="76"/>
        <end position="96"/>
    </location>
</feature>
<keyword evidence="4 6" id="KW-1133">Transmembrane helix</keyword>
<dbReference type="InterPro" id="IPR004752">
    <property type="entry name" value="AmpG_permease/AT-1"/>
</dbReference>
<feature type="transmembrane region" description="Helical" evidence="6">
    <location>
        <begin position="307"/>
        <end position="326"/>
    </location>
</feature>
<accession>A0ABS8XSN1</accession>
<dbReference type="PANTHER" id="PTHR12778:SF10">
    <property type="entry name" value="MAJOR FACILITATOR SUPERFAMILY DOMAIN-CONTAINING PROTEIN 3"/>
    <property type="match status" value="1"/>
</dbReference>
<comment type="caution">
    <text evidence="7">The sequence shown here is derived from an EMBL/GenBank/DDBJ whole genome shotgun (WGS) entry which is preliminary data.</text>
</comment>
<dbReference type="EMBL" id="JAJTWU010000002">
    <property type="protein sequence ID" value="MCE4553831.1"/>
    <property type="molecule type" value="Genomic_DNA"/>
</dbReference>
<dbReference type="SUPFAM" id="SSF103473">
    <property type="entry name" value="MFS general substrate transporter"/>
    <property type="match status" value="1"/>
</dbReference>
<evidence type="ECO:0000256" key="1">
    <source>
        <dbReference type="ARBA" id="ARBA00004141"/>
    </source>
</evidence>
<sequence>MSTSPTRIRNPWSWVPSSYLAEGIPFALVIWVAGTMLKDLGHSDGEITMATASVGIAWSLKPFWAAFLDMFKTKKFFVLWMEVIMAVLLCGIAVALPLPNYFQITIAVLWVMAFASATQDICVDGIYITSLDEKGQAKYIGVQGVFWNVGRLFGTAAVVWLAGSLKEDHHLGATEAWQWAMGFSAATLALLAVYHRFMLPTGSVSERPESVGLAFRNFWEAIVDFFKKDAIWGMLLFVFLFRSSEGLLLIEGPLFLQASPDLGGVGLSLKDKGLIDGTIATAVSLSAGLLGGVFLSKFGLNRRTIVFMALCLNIPHVCFVVLSQLAGPGHTLSFWTVAALVTVEKFGYSFGFVANMLYMMQQISPGRFHMTHYAFANSIMNLTLVPTQYISGPLADHVGYKTYFIIVMVAAIPSVLGAVFAPFPRKVDGAAAVGTGRH</sequence>
<comment type="subcellular location">
    <subcellularLocation>
        <location evidence="1">Membrane</location>
        <topology evidence="1">Multi-pass membrane protein</topology>
    </subcellularLocation>
</comment>
<organism evidence="7 8">
    <name type="scientific">Pelomonas cellulosilytica</name>
    <dbReference type="NCBI Taxonomy" id="2906762"/>
    <lineage>
        <taxon>Bacteria</taxon>
        <taxon>Pseudomonadati</taxon>
        <taxon>Pseudomonadota</taxon>
        <taxon>Betaproteobacteria</taxon>
        <taxon>Burkholderiales</taxon>
        <taxon>Sphaerotilaceae</taxon>
        <taxon>Roseateles</taxon>
    </lineage>
</organism>
<name>A0ABS8XSN1_9BURK</name>
<evidence type="ECO:0000256" key="5">
    <source>
        <dbReference type="ARBA" id="ARBA00023136"/>
    </source>
</evidence>
<gene>
    <name evidence="7" type="ORF">LXT13_05130</name>
</gene>
<feature type="transmembrane region" description="Helical" evidence="6">
    <location>
        <begin position="45"/>
        <end position="64"/>
    </location>
</feature>
<dbReference type="PANTHER" id="PTHR12778">
    <property type="entry name" value="SOLUTE CARRIER FAMILY 33 ACETYL-COA TRANSPORTER -RELATED"/>
    <property type="match status" value="1"/>
</dbReference>
<evidence type="ECO:0000256" key="3">
    <source>
        <dbReference type="ARBA" id="ARBA00022692"/>
    </source>
</evidence>
<dbReference type="Pfam" id="PF07690">
    <property type="entry name" value="MFS_1"/>
    <property type="match status" value="1"/>
</dbReference>
<evidence type="ECO:0000313" key="7">
    <source>
        <dbReference type="EMBL" id="MCE4553831.1"/>
    </source>
</evidence>
<evidence type="ECO:0000256" key="6">
    <source>
        <dbReference type="SAM" id="Phobius"/>
    </source>
</evidence>
<evidence type="ECO:0000313" key="8">
    <source>
        <dbReference type="Proteomes" id="UP001200741"/>
    </source>
</evidence>
<dbReference type="InterPro" id="IPR011701">
    <property type="entry name" value="MFS"/>
</dbReference>
<keyword evidence="5 6" id="KW-0472">Membrane</keyword>
<reference evidence="7 8" key="1">
    <citation type="submission" date="2021-12" db="EMBL/GenBank/DDBJ databases">
        <title>Genome seq of P8.</title>
        <authorList>
            <person name="Seo T."/>
        </authorList>
    </citation>
    <scope>NUCLEOTIDE SEQUENCE [LARGE SCALE GENOMIC DNA]</scope>
    <source>
        <strain evidence="7 8">P8</strain>
    </source>
</reference>
<keyword evidence="3 6" id="KW-0812">Transmembrane</keyword>
<evidence type="ECO:0000256" key="2">
    <source>
        <dbReference type="ARBA" id="ARBA00022448"/>
    </source>
</evidence>
<feature type="transmembrane region" description="Helical" evidence="6">
    <location>
        <begin position="402"/>
        <end position="421"/>
    </location>
</feature>
<keyword evidence="2" id="KW-0813">Transport</keyword>